<evidence type="ECO:0000313" key="3">
    <source>
        <dbReference type="Proteomes" id="UP000886998"/>
    </source>
</evidence>
<proteinExistence type="predicted"/>
<dbReference type="Proteomes" id="UP000886998">
    <property type="component" value="Unassembled WGS sequence"/>
</dbReference>
<sequence>MIIPIILKVFVCLFQCLTLILKNDLPSFLEILIFELVLELIELCSLIQSFDGVVPETNLDAQHVTLANELIPIVHTFTVWKICEALDLKAKFVPVSGTTVFTRTQHRGVVQMTTVPVVRSFSVWKICQVLDLPATYDPQLYRANVFRKPYKLIPVVQSTVVFELCKMLNLTVSLASQ</sequence>
<evidence type="ECO:0000256" key="1">
    <source>
        <dbReference type="SAM" id="SignalP"/>
    </source>
</evidence>
<reference evidence="2" key="1">
    <citation type="submission" date="2020-08" db="EMBL/GenBank/DDBJ databases">
        <title>Multicomponent nature underlies the extraordinary mechanical properties of spider dragline silk.</title>
        <authorList>
            <person name="Kono N."/>
            <person name="Nakamura H."/>
            <person name="Mori M."/>
            <person name="Yoshida Y."/>
            <person name="Ohtoshi R."/>
            <person name="Malay A.D."/>
            <person name="Moran D.A.P."/>
            <person name="Tomita M."/>
            <person name="Numata K."/>
            <person name="Arakawa K."/>
        </authorList>
    </citation>
    <scope>NUCLEOTIDE SEQUENCE</scope>
</reference>
<dbReference type="AlphaFoldDB" id="A0A8X6YQM7"/>
<keyword evidence="1" id="KW-0732">Signal</keyword>
<gene>
    <name evidence="2" type="ORF">TNIN_160121</name>
</gene>
<dbReference type="OrthoDB" id="6430898at2759"/>
<feature type="signal peptide" evidence="1">
    <location>
        <begin position="1"/>
        <end position="22"/>
    </location>
</feature>
<keyword evidence="3" id="KW-1185">Reference proteome</keyword>
<protein>
    <submittedName>
        <fullName evidence="2">Uncharacterized protein</fullName>
    </submittedName>
</protein>
<comment type="caution">
    <text evidence="2">The sequence shown here is derived from an EMBL/GenBank/DDBJ whole genome shotgun (WGS) entry which is preliminary data.</text>
</comment>
<accession>A0A8X6YQM7</accession>
<dbReference type="EMBL" id="BMAV01021809">
    <property type="protein sequence ID" value="GFY76212.1"/>
    <property type="molecule type" value="Genomic_DNA"/>
</dbReference>
<name>A0A8X6YQM7_9ARAC</name>
<organism evidence="2 3">
    <name type="scientific">Trichonephila inaurata madagascariensis</name>
    <dbReference type="NCBI Taxonomy" id="2747483"/>
    <lineage>
        <taxon>Eukaryota</taxon>
        <taxon>Metazoa</taxon>
        <taxon>Ecdysozoa</taxon>
        <taxon>Arthropoda</taxon>
        <taxon>Chelicerata</taxon>
        <taxon>Arachnida</taxon>
        <taxon>Araneae</taxon>
        <taxon>Araneomorphae</taxon>
        <taxon>Entelegynae</taxon>
        <taxon>Araneoidea</taxon>
        <taxon>Nephilidae</taxon>
        <taxon>Trichonephila</taxon>
        <taxon>Trichonephila inaurata</taxon>
    </lineage>
</organism>
<feature type="chain" id="PRO_5036478910" evidence="1">
    <location>
        <begin position="23"/>
        <end position="177"/>
    </location>
</feature>
<evidence type="ECO:0000313" key="2">
    <source>
        <dbReference type="EMBL" id="GFY76212.1"/>
    </source>
</evidence>